<gene>
    <name evidence="2" type="ORF">PTTG_27910</name>
</gene>
<dbReference type="AlphaFoldDB" id="A0A180GFY8"/>
<sequence length="60" mass="6891">MEQYKKAMERARRSREISLFADVVEGLIDKHSFEPDRHPSTTPGKKDQTLTHLTGKVPIL</sequence>
<dbReference type="VEuPathDB" id="FungiDB:PTTG_27910"/>
<organism evidence="2">
    <name type="scientific">Puccinia triticina (isolate 1-1 / race 1 (BBBD))</name>
    <name type="common">Brown leaf rust fungus</name>
    <dbReference type="NCBI Taxonomy" id="630390"/>
    <lineage>
        <taxon>Eukaryota</taxon>
        <taxon>Fungi</taxon>
        <taxon>Dikarya</taxon>
        <taxon>Basidiomycota</taxon>
        <taxon>Pucciniomycotina</taxon>
        <taxon>Pucciniomycetes</taxon>
        <taxon>Pucciniales</taxon>
        <taxon>Pucciniaceae</taxon>
        <taxon>Puccinia</taxon>
    </lineage>
</organism>
<dbReference type="EnsemblFungi" id="PTTG_27910-t43_1">
    <property type="protein sequence ID" value="PTTG_27910-t43_1-p1"/>
    <property type="gene ID" value="PTTG_27910"/>
</dbReference>
<evidence type="ECO:0000313" key="2">
    <source>
        <dbReference type="EMBL" id="OAV91657.1"/>
    </source>
</evidence>
<dbReference type="EMBL" id="ADAS02000077">
    <property type="protein sequence ID" value="OAV91657.1"/>
    <property type="molecule type" value="Genomic_DNA"/>
</dbReference>
<reference evidence="3" key="4">
    <citation type="submission" date="2025-05" db="UniProtKB">
        <authorList>
            <consortium name="EnsemblFungi"/>
        </authorList>
    </citation>
    <scope>IDENTIFICATION</scope>
    <source>
        <strain evidence="3">isolate 1-1 / race 1 (BBBD)</strain>
    </source>
</reference>
<reference evidence="2" key="2">
    <citation type="submission" date="2016-05" db="EMBL/GenBank/DDBJ databases">
        <title>Comparative analysis highlights variable genome content of wheat rusts and divergence of the mating loci.</title>
        <authorList>
            <person name="Cuomo C.A."/>
            <person name="Bakkeren G."/>
            <person name="Szabo L."/>
            <person name="Khalil H."/>
            <person name="Joly D."/>
            <person name="Goldberg J."/>
            <person name="Young S."/>
            <person name="Zeng Q."/>
            <person name="Fellers J."/>
        </authorList>
    </citation>
    <scope>NUCLEOTIDE SEQUENCE [LARGE SCALE GENOMIC DNA]</scope>
    <source>
        <strain evidence="2">1-1 BBBD Race 1</strain>
    </source>
</reference>
<proteinExistence type="predicted"/>
<dbReference type="Proteomes" id="UP000005240">
    <property type="component" value="Unassembled WGS sequence"/>
</dbReference>
<reference evidence="2" key="1">
    <citation type="submission" date="2009-11" db="EMBL/GenBank/DDBJ databases">
        <authorList>
            <consortium name="The Broad Institute Genome Sequencing Platform"/>
            <person name="Ward D."/>
            <person name="Feldgarden M."/>
            <person name="Earl A."/>
            <person name="Young S.K."/>
            <person name="Zeng Q."/>
            <person name="Koehrsen M."/>
            <person name="Alvarado L."/>
            <person name="Berlin A."/>
            <person name="Bochicchio J."/>
            <person name="Borenstein D."/>
            <person name="Chapman S.B."/>
            <person name="Chen Z."/>
            <person name="Engels R."/>
            <person name="Freedman E."/>
            <person name="Gellesch M."/>
            <person name="Goldberg J."/>
            <person name="Griggs A."/>
            <person name="Gujja S."/>
            <person name="Heilman E."/>
            <person name="Heiman D."/>
            <person name="Hepburn T."/>
            <person name="Howarth C."/>
            <person name="Jen D."/>
            <person name="Larson L."/>
            <person name="Lewis B."/>
            <person name="Mehta T."/>
            <person name="Park D."/>
            <person name="Pearson M."/>
            <person name="Roberts A."/>
            <person name="Saif S."/>
            <person name="Shea T."/>
            <person name="Shenoy N."/>
            <person name="Sisk P."/>
            <person name="Stolte C."/>
            <person name="Sykes S."/>
            <person name="Thomson T."/>
            <person name="Walk T."/>
            <person name="White J."/>
            <person name="Yandava C."/>
            <person name="Izard J."/>
            <person name="Baranova O.V."/>
            <person name="Blanton J.M."/>
            <person name="Tanner A.C."/>
            <person name="Dewhirst F.E."/>
            <person name="Haas B."/>
            <person name="Nusbaum C."/>
            <person name="Birren B."/>
        </authorList>
    </citation>
    <scope>NUCLEOTIDE SEQUENCE [LARGE SCALE GENOMIC DNA]</scope>
    <source>
        <strain evidence="2">1-1 BBBD Race 1</strain>
    </source>
</reference>
<evidence type="ECO:0000313" key="4">
    <source>
        <dbReference type="Proteomes" id="UP000005240"/>
    </source>
</evidence>
<evidence type="ECO:0000313" key="3">
    <source>
        <dbReference type="EnsemblFungi" id="PTTG_27910-t43_1-p1"/>
    </source>
</evidence>
<evidence type="ECO:0000256" key="1">
    <source>
        <dbReference type="SAM" id="MobiDB-lite"/>
    </source>
</evidence>
<name>A0A180GFY8_PUCT1</name>
<protein>
    <submittedName>
        <fullName evidence="2 3">Uncharacterized protein</fullName>
    </submittedName>
</protein>
<accession>A0A180GFY8</accession>
<reference evidence="3 4" key="3">
    <citation type="journal article" date="2017" name="G3 (Bethesda)">
        <title>Comparative analysis highlights variable genome content of wheat rusts and divergence of the mating loci.</title>
        <authorList>
            <person name="Cuomo C.A."/>
            <person name="Bakkeren G."/>
            <person name="Khalil H.B."/>
            <person name="Panwar V."/>
            <person name="Joly D."/>
            <person name="Linning R."/>
            <person name="Sakthikumar S."/>
            <person name="Song X."/>
            <person name="Adiconis X."/>
            <person name="Fan L."/>
            <person name="Goldberg J.M."/>
            <person name="Levin J.Z."/>
            <person name="Young S."/>
            <person name="Zeng Q."/>
            <person name="Anikster Y."/>
            <person name="Bruce M."/>
            <person name="Wang M."/>
            <person name="Yin C."/>
            <person name="McCallum B."/>
            <person name="Szabo L.J."/>
            <person name="Hulbert S."/>
            <person name="Chen X."/>
            <person name="Fellers J.P."/>
        </authorList>
    </citation>
    <scope>NUCLEOTIDE SEQUENCE</scope>
    <source>
        <strain evidence="3">isolate 1-1 / race 1 (BBBD)</strain>
        <strain evidence="4">Isolate 1-1 / race 1 (BBBD)</strain>
    </source>
</reference>
<feature type="compositionally biased region" description="Basic and acidic residues" evidence="1">
    <location>
        <begin position="32"/>
        <end position="49"/>
    </location>
</feature>
<feature type="region of interest" description="Disordered" evidence="1">
    <location>
        <begin position="32"/>
        <end position="60"/>
    </location>
</feature>
<keyword evidence="4" id="KW-1185">Reference proteome</keyword>